<protein>
    <submittedName>
        <fullName evidence="2">Uncharacterized protein</fullName>
    </submittedName>
</protein>
<sequence>MYWHMFVSTASVTPNEMAWLSALAPSEAATPNNPARSKGQHQEPTNAGMEISSVATDAHTPVLSTSDTSRASPSTAGTTPLVRLRRGLGAHAVPSHVSSSKGSAIAFSSSRDAIATVTHVRTSVSAAQV</sequence>
<organism evidence="2">
    <name type="scientific">Picocystis salinarum</name>
    <dbReference type="NCBI Taxonomy" id="88271"/>
    <lineage>
        <taxon>Eukaryota</taxon>
        <taxon>Viridiplantae</taxon>
        <taxon>Chlorophyta</taxon>
        <taxon>Picocystophyceae</taxon>
        <taxon>Picocystales</taxon>
        <taxon>Picocystaceae</taxon>
        <taxon>Picocystis</taxon>
    </lineage>
</organism>
<evidence type="ECO:0000256" key="1">
    <source>
        <dbReference type="SAM" id="MobiDB-lite"/>
    </source>
</evidence>
<reference evidence="2" key="1">
    <citation type="submission" date="2021-01" db="EMBL/GenBank/DDBJ databases">
        <authorList>
            <person name="Corre E."/>
            <person name="Pelletier E."/>
            <person name="Niang G."/>
            <person name="Scheremetjew M."/>
            <person name="Finn R."/>
            <person name="Kale V."/>
            <person name="Holt S."/>
            <person name="Cochrane G."/>
            <person name="Meng A."/>
            <person name="Brown T."/>
            <person name="Cohen L."/>
        </authorList>
    </citation>
    <scope>NUCLEOTIDE SEQUENCE</scope>
    <source>
        <strain evidence="2">CCMP1897</strain>
    </source>
</reference>
<proteinExistence type="predicted"/>
<name>A0A7S3UHB3_9CHLO</name>
<dbReference type="EMBL" id="HBIS01007485">
    <property type="protein sequence ID" value="CAE0612761.1"/>
    <property type="molecule type" value="Transcribed_RNA"/>
</dbReference>
<feature type="region of interest" description="Disordered" evidence="1">
    <location>
        <begin position="27"/>
        <end position="80"/>
    </location>
</feature>
<feature type="compositionally biased region" description="Polar residues" evidence="1">
    <location>
        <begin position="62"/>
        <end position="78"/>
    </location>
</feature>
<accession>A0A7S3UHB3</accession>
<evidence type="ECO:0000313" key="2">
    <source>
        <dbReference type="EMBL" id="CAE0612761.1"/>
    </source>
</evidence>
<dbReference type="AlphaFoldDB" id="A0A7S3UHB3"/>
<gene>
    <name evidence="2" type="ORF">PSAL00342_LOCUS6660</name>
</gene>